<dbReference type="PANTHER" id="PTHR13650">
    <property type="entry name" value="SPATACSIN"/>
    <property type="match status" value="1"/>
</dbReference>
<evidence type="ECO:0000256" key="1">
    <source>
        <dbReference type="SAM" id="MobiDB-lite"/>
    </source>
</evidence>
<dbReference type="Pfam" id="PF14649">
    <property type="entry name" value="Spatacsin_C"/>
    <property type="match status" value="1"/>
</dbReference>
<dbReference type="Proteomes" id="UP000694888">
    <property type="component" value="Unplaced"/>
</dbReference>
<gene>
    <name evidence="4" type="primary">LOC101861666</name>
</gene>
<accession>A0ABM0JTJ1</accession>
<dbReference type="InterPro" id="IPR028107">
    <property type="entry name" value="Spatacsin_C_dom"/>
</dbReference>
<evidence type="ECO:0000259" key="2">
    <source>
        <dbReference type="Pfam" id="PF14649"/>
    </source>
</evidence>
<name>A0ABM0JTJ1_APLCA</name>
<keyword evidence="3" id="KW-1185">Reference proteome</keyword>
<evidence type="ECO:0000313" key="4">
    <source>
        <dbReference type="RefSeq" id="XP_005101143.2"/>
    </source>
</evidence>
<evidence type="ECO:0000313" key="3">
    <source>
        <dbReference type="Proteomes" id="UP000694888"/>
    </source>
</evidence>
<dbReference type="GeneID" id="101861666"/>
<reference evidence="4" key="1">
    <citation type="submission" date="2025-08" db="UniProtKB">
        <authorList>
            <consortium name="RefSeq"/>
        </authorList>
    </citation>
    <scope>IDENTIFICATION</scope>
</reference>
<organism evidence="3 4">
    <name type="scientific">Aplysia californica</name>
    <name type="common">California sea hare</name>
    <dbReference type="NCBI Taxonomy" id="6500"/>
    <lineage>
        <taxon>Eukaryota</taxon>
        <taxon>Metazoa</taxon>
        <taxon>Spiralia</taxon>
        <taxon>Lophotrochozoa</taxon>
        <taxon>Mollusca</taxon>
        <taxon>Gastropoda</taxon>
        <taxon>Heterobranchia</taxon>
        <taxon>Euthyneura</taxon>
        <taxon>Tectipleura</taxon>
        <taxon>Aplysiida</taxon>
        <taxon>Aplysioidea</taxon>
        <taxon>Aplysiidae</taxon>
        <taxon>Aplysia</taxon>
    </lineage>
</organism>
<dbReference type="RefSeq" id="XP_005101143.2">
    <property type="nucleotide sequence ID" value="XM_005101086.3"/>
</dbReference>
<feature type="domain" description="Spatacsin C-terminal" evidence="2">
    <location>
        <begin position="2096"/>
        <end position="2388"/>
    </location>
</feature>
<feature type="region of interest" description="Disordered" evidence="1">
    <location>
        <begin position="296"/>
        <end position="327"/>
    </location>
</feature>
<dbReference type="PANTHER" id="PTHR13650:SF0">
    <property type="entry name" value="SPATACSIN"/>
    <property type="match status" value="1"/>
</dbReference>
<dbReference type="InterPro" id="IPR028103">
    <property type="entry name" value="Spatacsin"/>
</dbReference>
<proteinExistence type="predicted"/>
<protein>
    <submittedName>
        <fullName evidence="4">Spatacsin</fullName>
    </submittedName>
</protein>
<sequence length="2444" mass="274148">MDSEQSYLTPLHYPNSEANPITWVKNSSLRDTIAARHDDGSFSVLKIKDTGHYSKFALDSQIKRLFWDNEDSSAQNQQLFAQDNKGDILLYTVDNEGVTLPVRVTASKIHSVVKNSSKDELELVGCDRGHAIFNLKSLSLVCVRMTQNAGIYLSCVLPLPDSTTGGVEGEATKSSCQVQPWIYQVLNGVMVVYDPDVNMMFMHLIATGHCICQYDVQPLGVDAEHLVGWRLSHDLSVLMIIHSDWSVTRVVISEFASALPTSVKLLDIKGQEQVFSLEYLNLTLSHYRDQLRKQQESLDHFSSSPMPKPKPPSSKKESVKKSKPRKKLLQEEEAFTKSLSAPQYQSSLTLGKENMEHWLITAAEASNYSLALALVEKQRDDDGKEETAICFANFSENTVNVHPLNDRTTVVLSSIPSCPHLLWSEKFLMLLSTNDILLKDDLISWVMFHLQLSDASSLSRSSQRSKAALILNALQSSLQRQQFDTVIFFFKSKQDLFSTAVQRQLGSMLVNQMYQLEDPLTLIMTSVTKSVSAQQSQMFAKRLLSLTLDFVYGLLDDATGLLRQMDSGSSEGNLSSIKDQIKESCKILLSQLPALRKCMNALKHEGKEIETFNFDDSTQTNVDMEQVIKDSKLSSLQFLLMTEDPERLEQYQQLGTELLDVVKTCLEQEDVAACQSVLNNLGCDVLSTLWSLTQFYASRSLQRFVVQQLSDAAALTQEQRQLVQDLEKFYTIYPLESFGECMKEKVHDVTSTWPDKDDPLKRVIYAKDVFLLNHCGDLSVSSGVKSAETSTDEMLYLSLPLTWLSQWSDETKKEVQIDAHFLTSSDAYAMLKSDPEATWKYLISHNLLPVIDELFQRESGPKAPWVLADPSKNLDLGWSHLRRVIILELLKLGQLSPDVAASQGTDINSLLPLVGGPLSKPHPLKYLGAASLRQFHTDFAASCVKNGLYLILWMYCTFHDIKPAELGISDSPSWFLLLQTFYSIPRHPTDKTAVLAASLMASAHLWGTPLSQVDVKMMLNKGQILAAVGTLSYMSEDDLKLDANVVERYLHKFPRLMAALLPDGQESLSKHRTTVYHLLMGCVPFNLRRLFGWNSTNPFAGEDSPKAMPHFSEVGLWSSHASYTKLSFPYYLKHGRPVYAFLSFLVEELDRKDAGLSQKRIQQTSGASLWIACQNFNTPSITSACVVFVELLGQDSLLVRSMIHTGRVLLSHRLRGLTGGAEARKEQHKTCVNDIVSELLACVKSHRRHGNKLIKSLELAIIEEIKQEGIGSCSFEASQKWNLVVSLCELLSVPLITCFLKTCAESDNWLMFVWFAQLHQYPTHQLQSLLHSFRSPHLRDHLHYVLNNADCKLFTASSLPSSVASSGQSATSSERKWNPSQRATLYSRIGVHSSKVESSSDEEPEKQTGLEVFSLSSRLKQAELYESDMPESSIPDDVFRMLFHSRSMPCQWKCLLSAAVSVRNPLLAELAVCCGCPAVPGLCGWLLASLSPEAKEEFLSSHGQLVSKWTLDHLESLIYTFLALQQEDVLTIAFAIMQPMSPVLPFLHFVAECVQRGKYASCKTYIDQFKEAMVACESQQGLEKQPSDVETIGDRAWFEKLVYQILVYELGNIASLYHARHLLEILDKQNMSLVFSFDVMDFTMLHKVVTILQSHLVVGVNLSVLLSSGKGSEEFKDQCNVAIDFLIGCSKCTEAQDLAQIIGMSWERIAICQLKEEKQKLVSCGLWMARYVRVNYWDKCQRLLSEAKCSPASCSSFFKDELRNTSVEHEKAIVCQHWHALLDGYSESEVVAERENVFRRIWRHRIAAMVSVTEVDSLDLIFDDVPLNTASKKDLKSELLRGLTVPHELSDSQEDLTTQELEVLDSLMGSHLDCGLIGECSQVAAVFGHYNQDLAIIQTCSALASRQIGLDGIEPAMRRLISKTAIGRIKRRSSSFSLSSSFSVSSGIDSLDDSGLQDSNEISSALEKLLSHCMKGSQVCLHIITCFKIAEILGVNYGDIVMAPEFESLQQLLRADHPNKFVLARDFLVTSGLSDDEVTGFLADAIVDMLKMFVRGHTDSDFDLDMGSSGVELMFNPADGMEVFAQFLKLCENTALLGDRILQSVASLAPDKNELSATDLTIQTELIVMSHECYTISSNMEGISHVLRAARVCCDCLAEAGEFTLMIRLLTGVGRYSEMLYVFHALQKHHQFELLLRKGMDREDKLKVAILDYLKRYQPDDNEAYTMVALKFSMFRDIANMLEACGHRSMKHLKEKSLDNSKECQDLLKKCLQYFQDAAESYVKDNSVRKAQRCIKLARLLSLQLQLLSSGLVVIYLSKDEVTNFINTHPRYIEAMVVSDAYERRADWAEAIYNNVIVTGDLRYLQEMKLHVLITPTIVEDVVKRYKQASVKPTGGLMSIRKLLANCKDAQMQYKLASELGLTDVVSTMLKGDTGSFLQDLTVV</sequence>